<reference evidence="2 3" key="1">
    <citation type="submission" date="2023-05" db="EMBL/GenBank/DDBJ databases">
        <title>Corynebacterium suedekumii sp. nov. and Corynebacterium breve sp. nov. isolated from raw cow's milk.</title>
        <authorList>
            <person name="Baer M.K."/>
            <person name="Mehl L."/>
            <person name="Hellmuth R."/>
            <person name="Marke G."/>
            <person name="Lipski A."/>
        </authorList>
    </citation>
    <scope>NUCLEOTIDE SEQUENCE [LARGE SCALE GENOMIC DNA]</scope>
    <source>
        <strain evidence="2 3">R4</strain>
    </source>
</reference>
<protein>
    <submittedName>
        <fullName evidence="2">GNAT family N-acetyltransferase</fullName>
    </submittedName>
</protein>
<dbReference type="PANTHER" id="PTHR43792">
    <property type="entry name" value="GNAT FAMILY, PUTATIVE (AFU_ORTHOLOGUE AFUA_3G00765)-RELATED-RELATED"/>
    <property type="match status" value="1"/>
</dbReference>
<dbReference type="SUPFAM" id="SSF55729">
    <property type="entry name" value="Acyl-CoA N-acyltransferases (Nat)"/>
    <property type="match status" value="1"/>
</dbReference>
<dbReference type="Gene3D" id="3.40.630.30">
    <property type="match status" value="1"/>
</dbReference>
<evidence type="ECO:0000313" key="2">
    <source>
        <dbReference type="EMBL" id="WIM67736.1"/>
    </source>
</evidence>
<feature type="domain" description="N-acetyltransferase" evidence="1">
    <location>
        <begin position="1"/>
        <end position="166"/>
    </location>
</feature>
<dbReference type="Pfam" id="PF13302">
    <property type="entry name" value="Acetyltransf_3"/>
    <property type="match status" value="1"/>
</dbReference>
<evidence type="ECO:0000313" key="3">
    <source>
        <dbReference type="Proteomes" id="UP001225598"/>
    </source>
</evidence>
<dbReference type="InterPro" id="IPR016181">
    <property type="entry name" value="Acyl_CoA_acyltransferase"/>
</dbReference>
<dbReference type="EMBL" id="CP126969">
    <property type="protein sequence ID" value="WIM67736.1"/>
    <property type="molecule type" value="Genomic_DNA"/>
</dbReference>
<sequence>MQLRTHHETDAGWLHDIYSNPDVARFLLDEPWSADDATRHATERATKTRLDGEPGALALVIEHEGTPIGDVLLWLTDKERCVAEIGWVLHPAHGGHGFAREAVAEVLRIAFEHHRLHRVVAQMDARNKASARLASAVGMQQEAHLRQDWWNKGEWTDTLVFASLLDDPRPPVFDVNRPT</sequence>
<dbReference type="CDD" id="cd04301">
    <property type="entry name" value="NAT_SF"/>
    <property type="match status" value="1"/>
</dbReference>
<name>A0ABY8VDJ0_9CORY</name>
<evidence type="ECO:0000259" key="1">
    <source>
        <dbReference type="PROSITE" id="PS51186"/>
    </source>
</evidence>
<organism evidence="2 3">
    <name type="scientific">Corynebacterium breve</name>
    <dbReference type="NCBI Taxonomy" id="3049799"/>
    <lineage>
        <taxon>Bacteria</taxon>
        <taxon>Bacillati</taxon>
        <taxon>Actinomycetota</taxon>
        <taxon>Actinomycetes</taxon>
        <taxon>Mycobacteriales</taxon>
        <taxon>Corynebacteriaceae</taxon>
        <taxon>Corynebacterium</taxon>
    </lineage>
</organism>
<accession>A0ABY8VDJ0</accession>
<dbReference type="InterPro" id="IPR000182">
    <property type="entry name" value="GNAT_dom"/>
</dbReference>
<dbReference type="PANTHER" id="PTHR43792:SF1">
    <property type="entry name" value="N-ACETYLTRANSFERASE DOMAIN-CONTAINING PROTEIN"/>
    <property type="match status" value="1"/>
</dbReference>
<proteinExistence type="predicted"/>
<dbReference type="PROSITE" id="PS51186">
    <property type="entry name" value="GNAT"/>
    <property type="match status" value="1"/>
</dbReference>
<keyword evidence="3" id="KW-1185">Reference proteome</keyword>
<dbReference type="RefSeq" id="WP_284825051.1">
    <property type="nucleotide sequence ID" value="NZ_CP126969.1"/>
</dbReference>
<dbReference type="Proteomes" id="UP001225598">
    <property type="component" value="Chromosome"/>
</dbReference>
<gene>
    <name evidence="2" type="ORF">QP027_11770</name>
</gene>
<dbReference type="InterPro" id="IPR051531">
    <property type="entry name" value="N-acetyltransferase"/>
</dbReference>